<gene>
    <name evidence="2" type="ORF">ISALK_08245</name>
</gene>
<evidence type="ECO:0000256" key="1">
    <source>
        <dbReference type="SAM" id="Coils"/>
    </source>
</evidence>
<feature type="coiled-coil region" evidence="1">
    <location>
        <begin position="4"/>
        <end position="31"/>
    </location>
</feature>
<name>A0AA43XLF6_9CLOT</name>
<keyword evidence="3" id="KW-1185">Reference proteome</keyword>
<organism evidence="2 3">
    <name type="scientific">Isachenkonia alkalipeptolytica</name>
    <dbReference type="NCBI Taxonomy" id="2565777"/>
    <lineage>
        <taxon>Bacteria</taxon>
        <taxon>Bacillati</taxon>
        <taxon>Bacillota</taxon>
        <taxon>Clostridia</taxon>
        <taxon>Eubacteriales</taxon>
        <taxon>Clostridiaceae</taxon>
        <taxon>Isachenkonia</taxon>
    </lineage>
</organism>
<reference evidence="2 3" key="1">
    <citation type="submission" date="2019-04" db="EMBL/GenBank/DDBJ databases">
        <title>Isachenkonia alkalipeptolytica gen. nov. sp. nov. a new anaerobic, alkiliphilic organothrophic bacterium capable to reduce synthesized ferrihydrite isolated from a soda lake.</title>
        <authorList>
            <person name="Toshchakov S.V."/>
            <person name="Zavarzina D.G."/>
            <person name="Zhilina T.N."/>
            <person name="Kostrikina N.A."/>
            <person name="Kublanov I.V."/>
        </authorList>
    </citation>
    <scope>NUCLEOTIDE SEQUENCE [LARGE SCALE GENOMIC DNA]</scope>
    <source>
        <strain evidence="2 3">Z-1701</strain>
    </source>
</reference>
<accession>A0AA43XLF6</accession>
<sequence length="192" mass="21973">MATKEMEVKEVKELQQEKVSIERTVSILENLAKGLDPGTQKAVKKDHILHDPEVIRSFYFAKQVLENVKKGTYNNRKLTEFIITPAQKSKIRLPERKIGVNEFSRIINEHIDLHISKKLTGVELNRQLKKLGVLSEEVLEGGKKRTVTNKDSLGIGFETEKRDKNGNEYDMVVINTKGKAYLLENLEKIMKA</sequence>
<proteinExistence type="predicted"/>
<dbReference type="RefSeq" id="WP_160721144.1">
    <property type="nucleotide sequence ID" value="NZ_SUMG01000008.1"/>
</dbReference>
<dbReference type="AlphaFoldDB" id="A0AA43XLF6"/>
<dbReference type="EMBL" id="SUMG01000008">
    <property type="protein sequence ID" value="NBG88491.1"/>
    <property type="molecule type" value="Genomic_DNA"/>
</dbReference>
<comment type="caution">
    <text evidence="2">The sequence shown here is derived from an EMBL/GenBank/DDBJ whole genome shotgun (WGS) entry which is preliminary data.</text>
</comment>
<keyword evidence="1" id="KW-0175">Coiled coil</keyword>
<dbReference type="Proteomes" id="UP000449710">
    <property type="component" value="Unassembled WGS sequence"/>
</dbReference>
<evidence type="ECO:0000313" key="2">
    <source>
        <dbReference type="EMBL" id="NBG88491.1"/>
    </source>
</evidence>
<protein>
    <submittedName>
        <fullName evidence="2">Uncharacterized protein</fullName>
    </submittedName>
</protein>
<evidence type="ECO:0000313" key="3">
    <source>
        <dbReference type="Proteomes" id="UP000449710"/>
    </source>
</evidence>